<gene>
    <name evidence="1" type="ORF">SAY86_000184</name>
</gene>
<dbReference type="GO" id="GO:0009089">
    <property type="term" value="P:lysine biosynthetic process via diaminopimelate"/>
    <property type="evidence" value="ECO:0007669"/>
    <property type="project" value="InterPro"/>
</dbReference>
<reference evidence="1 2" key="1">
    <citation type="journal article" date="2023" name="Hortic Res">
        <title>Pangenome of water caltrop reveals structural variations and asymmetric subgenome divergence after allopolyploidization.</title>
        <authorList>
            <person name="Zhang X."/>
            <person name="Chen Y."/>
            <person name="Wang L."/>
            <person name="Yuan Y."/>
            <person name="Fang M."/>
            <person name="Shi L."/>
            <person name="Lu R."/>
            <person name="Comes H.P."/>
            <person name="Ma Y."/>
            <person name="Chen Y."/>
            <person name="Huang G."/>
            <person name="Zhou Y."/>
            <person name="Zheng Z."/>
            <person name="Qiu Y."/>
        </authorList>
    </citation>
    <scope>NUCLEOTIDE SEQUENCE [LARGE SCALE GENOMIC DNA]</scope>
    <source>
        <strain evidence="1">F231</strain>
    </source>
</reference>
<dbReference type="EMBL" id="JAXQNO010000002">
    <property type="protein sequence ID" value="KAK4801981.1"/>
    <property type="molecule type" value="Genomic_DNA"/>
</dbReference>
<keyword evidence="2" id="KW-1185">Reference proteome</keyword>
<dbReference type="GO" id="GO:0008839">
    <property type="term" value="F:4-hydroxy-tetrahydrodipicolinate reductase"/>
    <property type="evidence" value="ECO:0007669"/>
    <property type="project" value="InterPro"/>
</dbReference>
<comment type="caution">
    <text evidence="1">The sequence shown here is derived from an EMBL/GenBank/DDBJ whole genome shotgun (WGS) entry which is preliminary data.</text>
</comment>
<organism evidence="1 2">
    <name type="scientific">Trapa natans</name>
    <name type="common">Water chestnut</name>
    <dbReference type="NCBI Taxonomy" id="22666"/>
    <lineage>
        <taxon>Eukaryota</taxon>
        <taxon>Viridiplantae</taxon>
        <taxon>Streptophyta</taxon>
        <taxon>Embryophyta</taxon>
        <taxon>Tracheophyta</taxon>
        <taxon>Spermatophyta</taxon>
        <taxon>Magnoliopsida</taxon>
        <taxon>eudicotyledons</taxon>
        <taxon>Gunneridae</taxon>
        <taxon>Pentapetalae</taxon>
        <taxon>rosids</taxon>
        <taxon>malvids</taxon>
        <taxon>Myrtales</taxon>
        <taxon>Lythraceae</taxon>
        <taxon>Trapa</taxon>
    </lineage>
</organism>
<dbReference type="AlphaFoldDB" id="A0AAN7MX95"/>
<proteinExistence type="predicted"/>
<protein>
    <submittedName>
        <fullName evidence="1">Uncharacterized protein</fullName>
    </submittedName>
</protein>
<dbReference type="GO" id="GO:0019877">
    <property type="term" value="P:diaminopimelate biosynthetic process"/>
    <property type="evidence" value="ECO:0007669"/>
    <property type="project" value="TreeGrafter"/>
</dbReference>
<name>A0AAN7MX95_TRANT</name>
<dbReference type="InterPro" id="IPR023940">
    <property type="entry name" value="DHDPR_bac"/>
</dbReference>
<accession>A0AAN7MX95</accession>
<evidence type="ECO:0000313" key="1">
    <source>
        <dbReference type="EMBL" id="KAK4801981.1"/>
    </source>
</evidence>
<dbReference type="GO" id="GO:0009570">
    <property type="term" value="C:chloroplast stroma"/>
    <property type="evidence" value="ECO:0007669"/>
    <property type="project" value="TreeGrafter"/>
</dbReference>
<dbReference type="PANTHER" id="PTHR20836:SF0">
    <property type="entry name" value="4-HYDROXY-TETRAHYDRODIPICOLINATE REDUCTASE 1, CHLOROPLASTIC-RELATED"/>
    <property type="match status" value="1"/>
</dbReference>
<dbReference type="PANTHER" id="PTHR20836">
    <property type="entry name" value="DIHYDRODIPICOLINATE REDUCTASE"/>
    <property type="match status" value="1"/>
</dbReference>
<evidence type="ECO:0000313" key="2">
    <source>
        <dbReference type="Proteomes" id="UP001346149"/>
    </source>
</evidence>
<sequence>MSNLEKANLLACQVQSRHVVRTVSAGQGVIKAAKSAGLDLVPVSFGCAEEARLMLQGWSAFVKGIPEGDRNLLFKTVEYSNSYAVISPQMAKQSFSPMCGRSIYAQGTIDAVLFHAKKVKSRAEKHIDDHVLLTRGNLR</sequence>
<dbReference type="Proteomes" id="UP001346149">
    <property type="component" value="Unassembled WGS sequence"/>
</dbReference>